<gene>
    <name evidence="2" type="ORF">DSM112329_03377</name>
</gene>
<evidence type="ECO:0000313" key="2">
    <source>
        <dbReference type="EMBL" id="XAY06506.1"/>
    </source>
</evidence>
<dbReference type="AlphaFoldDB" id="A0AAU7AY24"/>
<name>A0AAU7AY24_9ACTN</name>
<organism evidence="2">
    <name type="scientific">Paraconexibacter sp. AEG42_29</name>
    <dbReference type="NCBI Taxonomy" id="2997339"/>
    <lineage>
        <taxon>Bacteria</taxon>
        <taxon>Bacillati</taxon>
        <taxon>Actinomycetota</taxon>
        <taxon>Thermoleophilia</taxon>
        <taxon>Solirubrobacterales</taxon>
        <taxon>Paraconexibacteraceae</taxon>
        <taxon>Paraconexibacter</taxon>
    </lineage>
</organism>
<feature type="signal peptide" evidence="1">
    <location>
        <begin position="1"/>
        <end position="20"/>
    </location>
</feature>
<evidence type="ECO:0008006" key="3">
    <source>
        <dbReference type="Google" id="ProtNLM"/>
    </source>
</evidence>
<dbReference type="InterPro" id="IPR006626">
    <property type="entry name" value="PbH1"/>
</dbReference>
<dbReference type="KEGG" id="parq:DSM112329_03377"/>
<evidence type="ECO:0000256" key="1">
    <source>
        <dbReference type="SAM" id="SignalP"/>
    </source>
</evidence>
<dbReference type="EMBL" id="CP114014">
    <property type="protein sequence ID" value="XAY06506.1"/>
    <property type="molecule type" value="Genomic_DNA"/>
</dbReference>
<protein>
    <recommendedName>
        <fullName evidence="3">Right handed beta helix domain-containing protein</fullName>
    </recommendedName>
</protein>
<dbReference type="SUPFAM" id="SSF51126">
    <property type="entry name" value="Pectin lyase-like"/>
    <property type="match status" value="1"/>
</dbReference>
<dbReference type="SMART" id="SM00710">
    <property type="entry name" value="PbH1"/>
    <property type="match status" value="3"/>
</dbReference>
<dbReference type="RefSeq" id="WP_354697737.1">
    <property type="nucleotide sequence ID" value="NZ_CP114014.1"/>
</dbReference>
<accession>A0AAU7AY24</accession>
<proteinExistence type="predicted"/>
<keyword evidence="1" id="KW-0732">Signal</keyword>
<dbReference type="Gene3D" id="2.160.20.10">
    <property type="entry name" value="Single-stranded right-handed beta-helix, Pectin lyase-like"/>
    <property type="match status" value="1"/>
</dbReference>
<sequence length="696" mass="74553">MRRLTLALAALVALTVPAVADGHAERATLYPSRSVGEVPALRTTGTARVVCKADSAKRLRTSWAGKGPKRTKQRAALLKQLKRCRFEHIQQAVDAAKTGDRILIMPGVYREEPSRAIAVKDPKCEGPTYWEDSGDNHTEDGRVPTFLHQHDCPNARNLIAIIGDSLDADRTCDRKCNLVMEGLGRRARDVVIQGDRKKPDVLRADRADGFQLRNVTVEEGAYNAIDVVETNGFRLSKLVARNTYHYGILTFTSDHGLYEDIEAYGNGDSGVYPGSGPEAHCRGFGIEVRRVNSYGNTLGASGTAGNGTWTHDSDFHGNAAGIANDSFAAGHPGMPQDCSKWTRNEIHSNNWNIFEDDNEAYCNSTTFAQRRKDVVCPVFQVVVGVGFMLYGVNDNTFAENHIYDQWRSAVRMFGVPSVARGETDPAKLLDTSHGNKFTTNTFGMAPDGTRMPNGLDVFWDEQGLRNCWEGNVSAPGVGVTSDPPSLPTCASGGSLNPVGNTLKLAADLPCISWHPRTNPDPPGCTWFTTPPKPGSAAAKAAAARAASGAGAPAALAPLSISAPSQGARGPLTWADTPRGFAPAELPQDRVITGQLRNTSGAPLDVSAAAARMYDETGAEVRGVATFASGFAHGLYSPRVEPKEAEPLFESVRLGRRIVLAPGATTPFTVAWRLTPGARPPSRVTVGTVSIALPATT</sequence>
<feature type="chain" id="PRO_5043526194" description="Right handed beta helix domain-containing protein" evidence="1">
    <location>
        <begin position="21"/>
        <end position="696"/>
    </location>
</feature>
<reference evidence="2" key="1">
    <citation type="submission" date="2022-12" db="EMBL/GenBank/DDBJ databases">
        <title>Paraconexibacter alkalitolerans sp. nov. and Baekduia alba sp. nov., isolated from soil and emended description of the genera Paraconexibacter (Chun et al., 2020) and Baekduia (An et al., 2020).</title>
        <authorList>
            <person name="Vieira S."/>
            <person name="Huber K.J."/>
            <person name="Geppert A."/>
            <person name="Wolf J."/>
            <person name="Neumann-Schaal M."/>
            <person name="Muesken M."/>
            <person name="Overmann J."/>
        </authorList>
    </citation>
    <scope>NUCLEOTIDE SEQUENCE</scope>
    <source>
        <strain evidence="2">AEG42_29</strain>
    </source>
</reference>
<dbReference type="InterPro" id="IPR012334">
    <property type="entry name" value="Pectin_lyas_fold"/>
</dbReference>
<dbReference type="InterPro" id="IPR011050">
    <property type="entry name" value="Pectin_lyase_fold/virulence"/>
</dbReference>